<evidence type="ECO:0000256" key="2">
    <source>
        <dbReference type="ARBA" id="ARBA00023180"/>
    </source>
</evidence>
<reference evidence="4" key="2">
    <citation type="journal article" date="2022" name="Hortic Res">
        <title>The genome of Dioscorea zingiberensis sheds light on the biosynthesis, origin and evolution of the medicinally important diosgenin saponins.</title>
        <authorList>
            <person name="Li Y."/>
            <person name="Tan C."/>
            <person name="Li Z."/>
            <person name="Guo J."/>
            <person name="Li S."/>
            <person name="Chen X."/>
            <person name="Wang C."/>
            <person name="Dai X."/>
            <person name="Yang H."/>
            <person name="Song W."/>
            <person name="Hou L."/>
            <person name="Xu J."/>
            <person name="Tong Z."/>
            <person name="Xu A."/>
            <person name="Yuan X."/>
            <person name="Wang W."/>
            <person name="Yang Q."/>
            <person name="Chen L."/>
            <person name="Sun Z."/>
            <person name="Wang K."/>
            <person name="Pan B."/>
            <person name="Chen J."/>
            <person name="Bao Y."/>
            <person name="Liu F."/>
            <person name="Qi X."/>
            <person name="Gang D.R."/>
            <person name="Wen J."/>
            <person name="Li J."/>
        </authorList>
    </citation>
    <scope>NUCLEOTIDE SEQUENCE</scope>
    <source>
        <strain evidence="4">Dzin_1.0</strain>
    </source>
</reference>
<sequence>MSMENGASWRLAVETNNIQSWSTVPELCLPYVKNYMLEGQYHRDLDVIIAEMYDYMKSITIKNDGKDIWILDVDDTCISNLKYYEGKRFGGDPFDPVMFKSWILKESCPAIPSMLKFYKKLIESGFKVFLITGRDEMQLGSSTALNLFLQGFEGHERLIMRSSKYRGQSAVKFKSAIRKELVGEGYRIHGNVGDQWSDLTGDYIGAHTFKIPNPMYFVT</sequence>
<organism evidence="4 5">
    <name type="scientific">Dioscorea zingiberensis</name>
    <dbReference type="NCBI Taxonomy" id="325984"/>
    <lineage>
        <taxon>Eukaryota</taxon>
        <taxon>Viridiplantae</taxon>
        <taxon>Streptophyta</taxon>
        <taxon>Embryophyta</taxon>
        <taxon>Tracheophyta</taxon>
        <taxon>Spermatophyta</taxon>
        <taxon>Magnoliopsida</taxon>
        <taxon>Liliopsida</taxon>
        <taxon>Dioscoreales</taxon>
        <taxon>Dioscoreaceae</taxon>
        <taxon>Dioscorea</taxon>
    </lineage>
</organism>
<dbReference type="OrthoDB" id="59415at2759"/>
<dbReference type="InterPro" id="IPR014403">
    <property type="entry name" value="APS1/VSP"/>
</dbReference>
<proteinExistence type="inferred from homology"/>
<dbReference type="GO" id="GO:0003993">
    <property type="term" value="F:acid phosphatase activity"/>
    <property type="evidence" value="ECO:0007669"/>
    <property type="project" value="InterPro"/>
</dbReference>
<keyword evidence="5" id="KW-1185">Reference proteome</keyword>
<dbReference type="CDD" id="cd07535">
    <property type="entry name" value="HAD_VSP"/>
    <property type="match status" value="1"/>
</dbReference>
<dbReference type="Pfam" id="PF03767">
    <property type="entry name" value="Acid_phosphat_B"/>
    <property type="match status" value="1"/>
</dbReference>
<dbReference type="NCBIfam" id="TIGR01675">
    <property type="entry name" value="plant-AP"/>
    <property type="match status" value="1"/>
</dbReference>
<dbReference type="PIRSF" id="PIRSF002674">
    <property type="entry name" value="VSP"/>
    <property type="match status" value="1"/>
</dbReference>
<comment type="caution">
    <text evidence="4">The sequence shown here is derived from an EMBL/GenBank/DDBJ whole genome shotgun (WGS) entry which is preliminary data.</text>
</comment>
<dbReference type="AlphaFoldDB" id="A0A9D5CT30"/>
<accession>A0A9D5CT30</accession>
<dbReference type="PANTHER" id="PTHR31284">
    <property type="entry name" value="ACID PHOSPHATASE-LIKE PROTEIN"/>
    <property type="match status" value="1"/>
</dbReference>
<reference evidence="4" key="1">
    <citation type="submission" date="2021-03" db="EMBL/GenBank/DDBJ databases">
        <authorList>
            <person name="Li Z."/>
            <person name="Yang C."/>
        </authorList>
    </citation>
    <scope>NUCLEOTIDE SEQUENCE</scope>
    <source>
        <strain evidence="4">Dzin_1.0</strain>
        <tissue evidence="4">Leaf</tissue>
    </source>
</reference>
<dbReference type="EMBL" id="JAGGNH010000003">
    <property type="protein sequence ID" value="KAJ0978504.1"/>
    <property type="molecule type" value="Genomic_DNA"/>
</dbReference>
<dbReference type="InterPro" id="IPR036412">
    <property type="entry name" value="HAD-like_sf"/>
</dbReference>
<comment type="similarity">
    <text evidence="3">Belongs to the APS1/VSP family.</text>
</comment>
<gene>
    <name evidence="4" type="ORF">J5N97_013978</name>
</gene>
<evidence type="ECO:0000313" key="4">
    <source>
        <dbReference type="EMBL" id="KAJ0978504.1"/>
    </source>
</evidence>
<evidence type="ECO:0000256" key="1">
    <source>
        <dbReference type="ARBA" id="ARBA00022729"/>
    </source>
</evidence>
<protein>
    <recommendedName>
        <fullName evidence="6">Acid phosphatase 1</fullName>
    </recommendedName>
</protein>
<name>A0A9D5CT30_9LILI</name>
<dbReference type="PANTHER" id="PTHR31284:SF9">
    <property type="entry name" value="HAD SUPERFAMILY, SUBFAMILY IIIB ACID PHOSPHATASE"/>
    <property type="match status" value="1"/>
</dbReference>
<dbReference type="Proteomes" id="UP001085076">
    <property type="component" value="Miscellaneous, Linkage group lg03"/>
</dbReference>
<keyword evidence="2" id="KW-0325">Glycoprotein</keyword>
<evidence type="ECO:0000256" key="3">
    <source>
        <dbReference type="PIRNR" id="PIRNR002674"/>
    </source>
</evidence>
<dbReference type="InterPro" id="IPR023214">
    <property type="entry name" value="HAD_sf"/>
</dbReference>
<dbReference type="InterPro" id="IPR010028">
    <property type="entry name" value="Acid_phosphatase_pln"/>
</dbReference>
<evidence type="ECO:0008006" key="6">
    <source>
        <dbReference type="Google" id="ProtNLM"/>
    </source>
</evidence>
<dbReference type="Gene3D" id="3.40.50.1000">
    <property type="entry name" value="HAD superfamily/HAD-like"/>
    <property type="match status" value="1"/>
</dbReference>
<evidence type="ECO:0000313" key="5">
    <source>
        <dbReference type="Proteomes" id="UP001085076"/>
    </source>
</evidence>
<dbReference type="InterPro" id="IPR005519">
    <property type="entry name" value="Acid_phosphat_B-like"/>
</dbReference>
<keyword evidence="1" id="KW-0732">Signal</keyword>
<dbReference type="SUPFAM" id="SSF56784">
    <property type="entry name" value="HAD-like"/>
    <property type="match status" value="1"/>
</dbReference>